<dbReference type="Gene3D" id="2.40.50.90">
    <property type="match status" value="1"/>
</dbReference>
<reference evidence="6" key="2">
    <citation type="submission" date="2021-09" db="EMBL/GenBank/DDBJ databases">
        <authorList>
            <person name="Gilroy R."/>
        </authorList>
    </citation>
    <scope>NUCLEOTIDE SEQUENCE</scope>
    <source>
        <strain evidence="6">CHK121-7720</strain>
    </source>
</reference>
<evidence type="ECO:0000259" key="5">
    <source>
        <dbReference type="PROSITE" id="PS50830"/>
    </source>
</evidence>
<feature type="domain" description="TNase-like" evidence="5">
    <location>
        <begin position="20"/>
        <end position="142"/>
    </location>
</feature>
<dbReference type="RefSeq" id="WP_273305016.1">
    <property type="nucleotide sequence ID" value="NZ_DYUD01000001.1"/>
</dbReference>
<evidence type="ECO:0000256" key="3">
    <source>
        <dbReference type="ARBA" id="ARBA00022801"/>
    </source>
</evidence>
<dbReference type="InterPro" id="IPR035437">
    <property type="entry name" value="SNase_OB-fold_sf"/>
</dbReference>
<evidence type="ECO:0000313" key="7">
    <source>
        <dbReference type="Proteomes" id="UP000757103"/>
    </source>
</evidence>
<keyword evidence="1" id="KW-0540">Nuclease</keyword>
<dbReference type="PROSITE" id="PS50830">
    <property type="entry name" value="TNASE_3"/>
    <property type="match status" value="1"/>
</dbReference>
<dbReference type="Proteomes" id="UP000757103">
    <property type="component" value="Unassembled WGS sequence"/>
</dbReference>
<dbReference type="SUPFAM" id="SSF50199">
    <property type="entry name" value="Staphylococcal nuclease"/>
    <property type="match status" value="1"/>
</dbReference>
<feature type="signal peptide" evidence="4">
    <location>
        <begin position="1"/>
        <end position="19"/>
    </location>
</feature>
<dbReference type="GO" id="GO:0016787">
    <property type="term" value="F:hydrolase activity"/>
    <property type="evidence" value="ECO:0007669"/>
    <property type="project" value="UniProtKB-KW"/>
</dbReference>
<name>A0A921MPR2_9BACT</name>
<comment type="caution">
    <text evidence="6">The sequence shown here is derived from an EMBL/GenBank/DDBJ whole genome shotgun (WGS) entry which is preliminary data.</text>
</comment>
<proteinExistence type="predicted"/>
<dbReference type="GO" id="GO:0004519">
    <property type="term" value="F:endonuclease activity"/>
    <property type="evidence" value="ECO:0007669"/>
    <property type="project" value="UniProtKB-KW"/>
</dbReference>
<evidence type="ECO:0000256" key="4">
    <source>
        <dbReference type="SAM" id="SignalP"/>
    </source>
</evidence>
<reference evidence="6" key="1">
    <citation type="journal article" date="2021" name="PeerJ">
        <title>Extensive microbial diversity within the chicken gut microbiome revealed by metagenomics and culture.</title>
        <authorList>
            <person name="Gilroy R."/>
            <person name="Ravi A."/>
            <person name="Getino M."/>
            <person name="Pursley I."/>
            <person name="Horton D.L."/>
            <person name="Alikhan N.F."/>
            <person name="Baker D."/>
            <person name="Gharbi K."/>
            <person name="Hall N."/>
            <person name="Watson M."/>
            <person name="Adriaenssens E.M."/>
            <person name="Foster-Nyarko E."/>
            <person name="Jarju S."/>
            <person name="Secka A."/>
            <person name="Antonio M."/>
            <person name="Oren A."/>
            <person name="Chaudhuri R.R."/>
            <person name="La Ragione R."/>
            <person name="Hildebrand F."/>
            <person name="Pallen M.J."/>
        </authorList>
    </citation>
    <scope>NUCLEOTIDE SEQUENCE</scope>
    <source>
        <strain evidence="6">CHK121-7720</strain>
    </source>
</reference>
<dbReference type="PANTHER" id="PTHR12302">
    <property type="entry name" value="EBNA2 BINDING PROTEIN P100"/>
    <property type="match status" value="1"/>
</dbReference>
<sequence length="154" mass="17958">MKRFYILLVFITLGMMANAQSFQVKVVKISDGDTFTAINRDNLQIKFRIYGIDAPEKKQAFGTKSREYLSALIFGKTVTVDVQSQDAWGRYITYVYTSDKKDVSLEMLKAGMAWHFSKYDDTLEYEEAEENSRIRKIGLWADPQRIAPWDFRKK</sequence>
<feature type="chain" id="PRO_5036896221" evidence="4">
    <location>
        <begin position="20"/>
        <end position="154"/>
    </location>
</feature>
<dbReference type="AlphaFoldDB" id="A0A921MPR2"/>
<accession>A0A921MPR2</accession>
<keyword evidence="3" id="KW-0378">Hydrolase</keyword>
<dbReference type="EMBL" id="DYUD01000001">
    <property type="protein sequence ID" value="HJG87896.1"/>
    <property type="molecule type" value="Genomic_DNA"/>
</dbReference>
<dbReference type="Pfam" id="PF00565">
    <property type="entry name" value="SNase"/>
    <property type="match status" value="1"/>
</dbReference>
<keyword evidence="4" id="KW-0732">Signal</keyword>
<gene>
    <name evidence="6" type="ORF">K8U91_00260</name>
</gene>
<protein>
    <submittedName>
        <fullName evidence="6">Thermonuclease family protein</fullName>
    </submittedName>
</protein>
<evidence type="ECO:0000256" key="1">
    <source>
        <dbReference type="ARBA" id="ARBA00022722"/>
    </source>
</evidence>
<dbReference type="SMART" id="SM00318">
    <property type="entry name" value="SNc"/>
    <property type="match status" value="1"/>
</dbReference>
<dbReference type="InterPro" id="IPR016071">
    <property type="entry name" value="Staphylococal_nuclease_OB-fold"/>
</dbReference>
<keyword evidence="2" id="KW-0255">Endonuclease</keyword>
<organism evidence="6 7">
    <name type="scientific">Barnesiella viscericola</name>
    <dbReference type="NCBI Taxonomy" id="397865"/>
    <lineage>
        <taxon>Bacteria</taxon>
        <taxon>Pseudomonadati</taxon>
        <taxon>Bacteroidota</taxon>
        <taxon>Bacteroidia</taxon>
        <taxon>Bacteroidales</taxon>
        <taxon>Barnesiellaceae</taxon>
        <taxon>Barnesiella</taxon>
    </lineage>
</organism>
<evidence type="ECO:0000256" key="2">
    <source>
        <dbReference type="ARBA" id="ARBA00022759"/>
    </source>
</evidence>
<evidence type="ECO:0000313" key="6">
    <source>
        <dbReference type="EMBL" id="HJG87896.1"/>
    </source>
</evidence>
<dbReference type="PANTHER" id="PTHR12302:SF3">
    <property type="entry name" value="SERINE_THREONINE-PROTEIN KINASE 31"/>
    <property type="match status" value="1"/>
</dbReference>